<dbReference type="EMBL" id="ON529858">
    <property type="protein sequence ID" value="UTC29870.1"/>
    <property type="molecule type" value="Genomic_DNA"/>
</dbReference>
<proteinExistence type="inferred from homology"/>
<evidence type="ECO:0000313" key="2">
    <source>
        <dbReference type="EMBL" id="UTC29870.1"/>
    </source>
</evidence>
<dbReference type="SUPFAM" id="SSF56420">
    <property type="entry name" value="Peptide deformylase"/>
    <property type="match status" value="1"/>
</dbReference>
<dbReference type="NCBIfam" id="NF001159">
    <property type="entry name" value="PRK00150.1-3"/>
    <property type="match status" value="1"/>
</dbReference>
<dbReference type="GO" id="GO:0042586">
    <property type="term" value="F:peptide deformylase activity"/>
    <property type="evidence" value="ECO:0007669"/>
    <property type="project" value="InterPro"/>
</dbReference>
<dbReference type="PANTHER" id="PTHR10458:SF22">
    <property type="entry name" value="PEPTIDE DEFORMYLASE"/>
    <property type="match status" value="1"/>
</dbReference>
<evidence type="ECO:0000313" key="3">
    <source>
        <dbReference type="Proteomes" id="UP001057427"/>
    </source>
</evidence>
<organism evidence="2 3">
    <name type="scientific">Brevundimonas phage vB_BgoS-Bajun</name>
    <dbReference type="NCBI Taxonomy" id="2948594"/>
    <lineage>
        <taxon>Viruses</taxon>
        <taxon>Duplodnaviria</taxon>
        <taxon>Heunggongvirae</taxon>
        <taxon>Uroviricota</taxon>
        <taxon>Caudoviricetes</taxon>
        <taxon>Dolichocephalovirinae</taxon>
    </lineage>
</organism>
<evidence type="ECO:0000256" key="1">
    <source>
        <dbReference type="ARBA" id="ARBA00010759"/>
    </source>
</evidence>
<dbReference type="InterPro" id="IPR036821">
    <property type="entry name" value="Peptide_deformylase_sf"/>
</dbReference>
<reference evidence="2" key="1">
    <citation type="submission" date="2022-05" db="EMBL/GenBank/DDBJ databases">
        <authorList>
            <person name="Friedrich I."/>
            <person name="Poehlein A."/>
            <person name="Schneider D."/>
            <person name="Hertel R."/>
            <person name="Daniel R."/>
        </authorList>
    </citation>
    <scope>NUCLEOTIDE SEQUENCE</scope>
</reference>
<dbReference type="CDD" id="cd00487">
    <property type="entry name" value="Pep_deformylase"/>
    <property type="match status" value="1"/>
</dbReference>
<accession>A0A9E7SU76</accession>
<dbReference type="Pfam" id="PF01327">
    <property type="entry name" value="Pep_deformylase"/>
    <property type="match status" value="1"/>
</dbReference>
<dbReference type="Gene3D" id="3.90.45.10">
    <property type="entry name" value="Peptide deformylase"/>
    <property type="match status" value="1"/>
</dbReference>
<dbReference type="PRINTS" id="PR01576">
    <property type="entry name" value="PDEFORMYLASE"/>
</dbReference>
<dbReference type="InterPro" id="IPR023635">
    <property type="entry name" value="Peptide_deformylase"/>
</dbReference>
<name>A0A9E7SU76_9CAUD</name>
<dbReference type="HAMAP" id="MF_00163">
    <property type="entry name" value="Pep_deformylase"/>
    <property type="match status" value="1"/>
</dbReference>
<dbReference type="Proteomes" id="UP001057427">
    <property type="component" value="Segment"/>
</dbReference>
<dbReference type="NCBIfam" id="TIGR00079">
    <property type="entry name" value="pept_deformyl"/>
    <property type="match status" value="1"/>
</dbReference>
<keyword evidence="3" id="KW-1185">Reference proteome</keyword>
<dbReference type="PANTHER" id="PTHR10458">
    <property type="entry name" value="PEPTIDE DEFORMYLASE"/>
    <property type="match status" value="1"/>
</dbReference>
<comment type="similarity">
    <text evidence="1">Belongs to the polypeptide deformylase family.</text>
</comment>
<gene>
    <name evidence="2" type="ORF">BAJUN_02550</name>
</gene>
<protein>
    <submittedName>
        <fullName evidence="2">Peptide deformylase</fullName>
    </submittedName>
</protein>
<sequence length="225" mass="25042">MRVDWGRDSPVRRRHGRTCAPPAVVERTRFESGAEDRTGEDPLIRPIVSCTDPFLRIPSVEIATITQDVRDLARDLVETALHHEAAGIAAPQVGAGLRMVCYIDVPGATNLPQVHLKQFWKPTILINPVISKASEAMIEWDEGCLSMPGSYFPVSRHRLIDVSYTDLNGETQTITDAGGYKAICLQHEIDHLDGILNIDRIVGPLKKAMIMTSWRKAQRRAQRAA</sequence>
<dbReference type="PIRSF" id="PIRSF004749">
    <property type="entry name" value="Pep_def"/>
    <property type="match status" value="1"/>
</dbReference>